<evidence type="ECO:0000313" key="1">
    <source>
        <dbReference type="EMBL" id="KAH9320540.1"/>
    </source>
</evidence>
<protein>
    <submittedName>
        <fullName evidence="1">Uncharacterized protein</fullName>
    </submittedName>
</protein>
<evidence type="ECO:0000313" key="2">
    <source>
        <dbReference type="Proteomes" id="UP000824469"/>
    </source>
</evidence>
<proteinExistence type="predicted"/>
<gene>
    <name evidence="1" type="ORF">KI387_015179</name>
</gene>
<dbReference type="Proteomes" id="UP000824469">
    <property type="component" value="Unassembled WGS sequence"/>
</dbReference>
<dbReference type="AlphaFoldDB" id="A0AA38LFZ1"/>
<name>A0AA38LFZ1_TAXCH</name>
<dbReference type="EMBL" id="JAHRHJ020000003">
    <property type="protein sequence ID" value="KAH9320540.1"/>
    <property type="molecule type" value="Genomic_DNA"/>
</dbReference>
<keyword evidence="2" id="KW-1185">Reference proteome</keyword>
<sequence length="103" mass="11900">FSNVIELVEEHEADLTDLELHNAPSPFGIDISYLFHEDKDQVFHESQEGIPQMTNNDANHGKDNVLNELWNEKLTNEHNCKTEAFSFPVKEEDLLDSECKDKK</sequence>
<feature type="non-terminal residue" evidence="1">
    <location>
        <position position="103"/>
    </location>
</feature>
<accession>A0AA38LFZ1</accession>
<feature type="non-terminal residue" evidence="1">
    <location>
        <position position="1"/>
    </location>
</feature>
<comment type="caution">
    <text evidence="1">The sequence shown here is derived from an EMBL/GenBank/DDBJ whole genome shotgun (WGS) entry which is preliminary data.</text>
</comment>
<reference evidence="1 2" key="1">
    <citation type="journal article" date="2021" name="Nat. Plants">
        <title>The Taxus genome provides insights into paclitaxel biosynthesis.</title>
        <authorList>
            <person name="Xiong X."/>
            <person name="Gou J."/>
            <person name="Liao Q."/>
            <person name="Li Y."/>
            <person name="Zhou Q."/>
            <person name="Bi G."/>
            <person name="Li C."/>
            <person name="Du R."/>
            <person name="Wang X."/>
            <person name="Sun T."/>
            <person name="Guo L."/>
            <person name="Liang H."/>
            <person name="Lu P."/>
            <person name="Wu Y."/>
            <person name="Zhang Z."/>
            <person name="Ro D.K."/>
            <person name="Shang Y."/>
            <person name="Huang S."/>
            <person name="Yan J."/>
        </authorList>
    </citation>
    <scope>NUCLEOTIDE SEQUENCE [LARGE SCALE GENOMIC DNA]</scope>
    <source>
        <strain evidence="1">Ta-2019</strain>
    </source>
</reference>
<organism evidence="1 2">
    <name type="scientific">Taxus chinensis</name>
    <name type="common">Chinese yew</name>
    <name type="synonym">Taxus wallichiana var. chinensis</name>
    <dbReference type="NCBI Taxonomy" id="29808"/>
    <lineage>
        <taxon>Eukaryota</taxon>
        <taxon>Viridiplantae</taxon>
        <taxon>Streptophyta</taxon>
        <taxon>Embryophyta</taxon>
        <taxon>Tracheophyta</taxon>
        <taxon>Spermatophyta</taxon>
        <taxon>Pinopsida</taxon>
        <taxon>Pinidae</taxon>
        <taxon>Conifers II</taxon>
        <taxon>Cupressales</taxon>
        <taxon>Taxaceae</taxon>
        <taxon>Taxus</taxon>
    </lineage>
</organism>